<dbReference type="GO" id="GO:0032266">
    <property type="term" value="F:phosphatidylinositol-3-phosphate binding"/>
    <property type="evidence" value="ECO:0007669"/>
    <property type="project" value="TreeGrafter"/>
</dbReference>
<dbReference type="GO" id="GO:0000045">
    <property type="term" value="P:autophagosome assembly"/>
    <property type="evidence" value="ECO:0007669"/>
    <property type="project" value="TreeGrafter"/>
</dbReference>
<feature type="compositionally biased region" description="Low complexity" evidence="12">
    <location>
        <begin position="480"/>
        <end position="493"/>
    </location>
</feature>
<dbReference type="OMA" id="VDNHFCL"/>
<evidence type="ECO:0000256" key="5">
    <source>
        <dbReference type="ARBA" id="ARBA00022448"/>
    </source>
</evidence>
<evidence type="ECO:0000256" key="12">
    <source>
        <dbReference type="SAM" id="MobiDB-lite"/>
    </source>
</evidence>
<dbReference type="GO" id="GO:0061908">
    <property type="term" value="C:phagophore"/>
    <property type="evidence" value="ECO:0007669"/>
    <property type="project" value="TreeGrafter"/>
</dbReference>
<evidence type="ECO:0000313" key="13">
    <source>
        <dbReference type="EMBL" id="SSX00997.1"/>
    </source>
</evidence>
<feature type="compositionally biased region" description="Basic and acidic residues" evidence="12">
    <location>
        <begin position="309"/>
        <end position="320"/>
    </location>
</feature>
<dbReference type="GO" id="GO:0006869">
    <property type="term" value="P:lipid transport"/>
    <property type="evidence" value="ECO:0007669"/>
    <property type="project" value="UniProtKB-KW"/>
</dbReference>
<keyword evidence="6" id="KW-0256">Endoplasmic reticulum</keyword>
<feature type="region of interest" description="Disordered" evidence="12">
    <location>
        <begin position="1525"/>
        <end position="1546"/>
    </location>
</feature>
<feature type="region of interest" description="Disordered" evidence="12">
    <location>
        <begin position="480"/>
        <end position="506"/>
    </location>
</feature>
<keyword evidence="8" id="KW-0445">Lipid transport</keyword>
<feature type="region of interest" description="Disordered" evidence="12">
    <location>
        <begin position="1875"/>
        <end position="1898"/>
    </location>
</feature>
<feature type="region of interest" description="Disordered" evidence="12">
    <location>
        <begin position="2116"/>
        <end position="2138"/>
    </location>
</feature>
<dbReference type="InterPro" id="IPR026849">
    <property type="entry name" value="ATG2"/>
</dbReference>
<feature type="compositionally biased region" description="Polar residues" evidence="12">
    <location>
        <begin position="1880"/>
        <end position="1897"/>
    </location>
</feature>
<keyword evidence="9" id="KW-0472">Membrane</keyword>
<dbReference type="GO" id="GO:0005789">
    <property type="term" value="C:endoplasmic reticulum membrane"/>
    <property type="evidence" value="ECO:0007669"/>
    <property type="project" value="UniProtKB-SubCell"/>
</dbReference>
<organism evidence="14">
    <name type="scientific">Culicoides sonorensis</name>
    <name type="common">Biting midge</name>
    <dbReference type="NCBI Taxonomy" id="179676"/>
    <lineage>
        <taxon>Eukaryota</taxon>
        <taxon>Metazoa</taxon>
        <taxon>Ecdysozoa</taxon>
        <taxon>Arthropoda</taxon>
        <taxon>Hexapoda</taxon>
        <taxon>Insecta</taxon>
        <taxon>Pterygota</taxon>
        <taxon>Neoptera</taxon>
        <taxon>Endopterygota</taxon>
        <taxon>Diptera</taxon>
        <taxon>Nematocera</taxon>
        <taxon>Chironomoidea</taxon>
        <taxon>Ceratopogonidae</taxon>
        <taxon>Ceratopogoninae</taxon>
        <taxon>Culicoides</taxon>
        <taxon>Monoculicoides</taxon>
    </lineage>
</organism>
<gene>
    <name evidence="14" type="primary">CSON004511</name>
</gene>
<dbReference type="GO" id="GO:0000422">
    <property type="term" value="P:autophagy of mitochondrion"/>
    <property type="evidence" value="ECO:0007669"/>
    <property type="project" value="TreeGrafter"/>
</dbReference>
<dbReference type="PANTHER" id="PTHR13190:SF1">
    <property type="entry name" value="AUTOPHAGY-RELATED 2, ISOFORM A"/>
    <property type="match status" value="1"/>
</dbReference>
<dbReference type="GO" id="GO:0034727">
    <property type="term" value="P:piecemeal microautophagy of the nucleus"/>
    <property type="evidence" value="ECO:0007669"/>
    <property type="project" value="TreeGrafter"/>
</dbReference>
<comment type="subcellular location">
    <subcellularLocation>
        <location evidence="1">Endoplasmic reticulum membrane</location>
        <topology evidence="1">Peripheral membrane protein</topology>
    </subcellularLocation>
    <subcellularLocation>
        <location evidence="2">Preautophagosomal structure membrane</location>
        <topology evidence="2">Peripheral membrane protein</topology>
    </subcellularLocation>
</comment>
<sequence length="2229" mass="250563">MPWFDFKLPWTDTIKKKVCRYLLQRYLGQFLEEKLKLEQLNVEIFNGRGNVDDVTLSSEALNEICRSQGWDVEVTGGRIGSVSVNVPWNAPMTEDSNIEVKNFFISLKPMARQKDADNGLLESMWSSMSSSMQLAQECLEGEGDGPSLPSSTIDGLERFAQLIDNVMNRIKAKFVDTTLRLEYLCPENDYGVAIIIKIDSVEYENEAGGDPPDKDQNYQHDDDEFSESDQGRGNDGKQKSFLLSTYASHHLKMEGITFYTEEFRIYNSRKHTIPKSDSLLNTSELSPDQFLSAISDIPGASLYLSQDQSHYEDTDDDRGSDNSPETYPEIDILSTEPVLLGKMTSTQEIRIKMKQVENLPGPKVELEMTLGAITMFMSPRQLQLLDYLIEVLLYITPTPKPPTPTNNDSRERSRDIDIDYFNQQFSAMSGVIGVTTQQGWSSTANDMEDQLYRSTDTTTSNTQYTSHNYQGISESVMSSNSSMTSSITSSATSGGKNHHKRGIETDPNADISHFKLRIACVVIVLLHDDILVECDSLSHEAPLTRESVMKLKSKAETFFEAVDSVTGKVIGANDIAKIGKTIENALEYHNLRLILTPIIVEGEEQRNSSGTMLKCNISIARADFTEHLNDMSIPLLKFLRDKSSTISLPSRPEIMISYKQSRAIQRTTSGKKLAPPKTEFNISLAKAEVELDISIFDRISAVLYKEPFSLANIKMNYEKNQESVGMSKGNKTSDLAKTEMKIDCTEFYFKLRFPIADLRPKHDMERIPWWSRNIRPDFLRMHLQQLNFTYNIPAWFGFQANQIDIFFYEHENAQPVELARTVMRELPCTRYSAATIEYPRIGITIPSEKSLRDLQERICVASGEETDSDPTSGDSIKFSRSKADPTPFSSKRVLRESETRHSKEDANSSNSNDPESFIIPGDNIEMNEFCDKTMKLSKIQIEVDLPIVSLQLKSKQFYEVLYNRLNSDLLMWIPGSPYASNLTNTASTSTLTATLDQVKSMAHSTLLNVGMMDSIYAPFTMCKSKINLESSTSPSNSESETDSENVFYSAIGRKPKKVVHSMRKPFVDLSSTSSFKLNINKGIVTVYAPVRDSQNHVIPGQLGEFVIKASSCYLFSVNGYRGNSNLAYLCFNGKTAEVYHCGLTPSPSSNPPLRLVGSMLPTHMKSTFYPTPKDLTQQHYKGSPNREMISLAIQIKKLPEQNIKRIRVSAGIQLSTLRHHTARPQHIWLTQLMDMFDVTDYPIQGYKSTSAITELHLHLWDCAIDYRPLSLPYRAVVTLGTFMISSNIASQNTGLTFRFIAEDCTLSLAPQTLPELSQETKDKEKYQPVENKITVLPSSELVCVLELGLFEISLRLSEKVTASFPKFDLRAAINDVHIRTCSDSAQALASLIGYLAADGDLESHLDDEREDDTRMSTTSLNVSEKEDDLVSVKNQQQIVTVPEEQQKFVNTLLTDAMEECPAVPQQSSLEDETTSGVELFFFPDEEAKESATTKNRHTSISSEGTVPCLRTDSIKRRFASDDSISIGSYKEENHPPTSSRPYDTDSVNTELGELLDFERSVMGSLKTEVESEEMSEALPQVKNELGDTVKVGVEAGKVTGTKPKDSQPLRKISSDTDEDFCFISEEERPYFYDQDITSDNDPIRIVDNHFYLPSGKPDLLKAPAEFPMAVIRYTLCEMSLVWHIYGGNDFPDPEIEKELQKDKKRGVTSSPTVTFSNKNMSDAYRMGVSYSKGSPTIQLGPSPWSKLTWRTRGGPGRKHDILMEAIINKVRFSHEQYPSNTEQASRQVLLITELEIRDKLAASNINKFLYHPMVGPKSKGTQHMIVIKALHLRPNPQLPAQECCLRISMLPLRLNIDQDSLLFLVKFFNEMAGGEDPTADSDSLKSNKQASSSQSTVAPYHPPIMMVELPEAAQELQARKMVNENLMLLLDKKDQEQENDNESVNVDTSSECEDNAPIYFRSIIFSPDVPIRLDYQGKRVEMSHGPIAGLLMGLGQLHCSEIVLKRITYRHGLLGIDKVIKFLIQEWLHDIKKRQLPKILGGVGPMYSFIQLFQGIFDLFWLPIEQYQKDGRIVRGLQRGAQSFTARTALAALEITTRLIHLLQITAETAYDMLSPGPSVRRGRRDRKGKRKRLHPPQDIREGVARAYEVMKEGIGDTAIQICEMAALEHDQKGAVGAVGAVLRQIPPTAVRPLVLATQATSNVLSGVKNQLVPDARMEAKEKWKDEEE</sequence>
<keyword evidence="5" id="KW-0813">Transport</keyword>
<comment type="catalytic activity">
    <reaction evidence="11">
        <text>a 1,2-diacyl-sn-glycero-3-phosphoethanolamine(in) = a 1,2-diacyl-sn-glycero-3-phosphoethanolamine(out)</text>
        <dbReference type="Rhea" id="RHEA:38895"/>
        <dbReference type="ChEBI" id="CHEBI:64612"/>
    </reaction>
</comment>
<comment type="catalytic activity">
    <reaction evidence="10">
        <text>a 1,2-diacyl-sn-glycero-3-phospho-L-serine(in) = a 1,2-diacyl-sn-glycero-3-phospho-L-serine(out)</text>
        <dbReference type="Rhea" id="RHEA:38663"/>
        <dbReference type="ChEBI" id="CHEBI:57262"/>
    </reaction>
</comment>
<keyword evidence="7" id="KW-0072">Autophagy</keyword>
<feature type="compositionally biased region" description="Basic and acidic residues" evidence="12">
    <location>
        <begin position="893"/>
        <end position="906"/>
    </location>
</feature>
<name>A0A336LYP4_CULSO</name>
<evidence type="ECO:0000256" key="7">
    <source>
        <dbReference type="ARBA" id="ARBA00023006"/>
    </source>
</evidence>
<evidence type="ECO:0000256" key="2">
    <source>
        <dbReference type="ARBA" id="ARBA00004623"/>
    </source>
</evidence>
<dbReference type="GO" id="GO:0043495">
    <property type="term" value="F:protein-membrane adaptor activity"/>
    <property type="evidence" value="ECO:0007669"/>
    <property type="project" value="TreeGrafter"/>
</dbReference>
<evidence type="ECO:0000256" key="8">
    <source>
        <dbReference type="ARBA" id="ARBA00023055"/>
    </source>
</evidence>
<dbReference type="PANTHER" id="PTHR13190">
    <property type="entry name" value="AUTOPHAGY-RELATED 2, ISOFORM A"/>
    <property type="match status" value="1"/>
</dbReference>
<evidence type="ECO:0000256" key="3">
    <source>
        <dbReference type="ARBA" id="ARBA00009714"/>
    </source>
</evidence>
<proteinExistence type="inferred from homology"/>
<dbReference type="VEuPathDB" id="VectorBase:CSON004511"/>
<evidence type="ECO:0000256" key="6">
    <source>
        <dbReference type="ARBA" id="ARBA00022824"/>
    </source>
</evidence>
<evidence type="ECO:0000256" key="1">
    <source>
        <dbReference type="ARBA" id="ARBA00004406"/>
    </source>
</evidence>
<dbReference type="EMBL" id="UFQS01000189">
    <property type="protein sequence ID" value="SSX00997.1"/>
    <property type="molecule type" value="Genomic_DNA"/>
</dbReference>
<evidence type="ECO:0000256" key="11">
    <source>
        <dbReference type="ARBA" id="ARBA00024615"/>
    </source>
</evidence>
<evidence type="ECO:0000256" key="9">
    <source>
        <dbReference type="ARBA" id="ARBA00023136"/>
    </source>
</evidence>
<feature type="region of interest" description="Disordered" evidence="12">
    <location>
        <begin position="307"/>
        <end position="328"/>
    </location>
</feature>
<accession>A0A336LYP4</accession>
<feature type="compositionally biased region" description="Polar residues" evidence="12">
    <location>
        <begin position="1535"/>
        <end position="1546"/>
    </location>
</feature>
<reference evidence="13" key="1">
    <citation type="submission" date="2018-04" db="EMBL/GenBank/DDBJ databases">
        <authorList>
            <person name="Go L.Y."/>
            <person name="Mitchell J.A."/>
        </authorList>
    </citation>
    <scope>NUCLEOTIDE SEQUENCE</scope>
    <source>
        <tissue evidence="13">Whole organism</tissue>
    </source>
</reference>
<dbReference type="GO" id="GO:0034045">
    <property type="term" value="C:phagophore assembly site membrane"/>
    <property type="evidence" value="ECO:0007669"/>
    <property type="project" value="UniProtKB-SubCell"/>
</dbReference>
<feature type="region of interest" description="Disordered" evidence="12">
    <location>
        <begin position="861"/>
        <end position="918"/>
    </location>
</feature>
<feature type="region of interest" description="Disordered" evidence="12">
    <location>
        <begin position="205"/>
        <end position="237"/>
    </location>
</feature>
<dbReference type="EMBL" id="UFQT01000189">
    <property type="protein sequence ID" value="SSX21377.1"/>
    <property type="molecule type" value="Genomic_DNA"/>
</dbReference>
<dbReference type="GO" id="GO:0061723">
    <property type="term" value="P:glycophagy"/>
    <property type="evidence" value="ECO:0007669"/>
    <property type="project" value="TreeGrafter"/>
</dbReference>
<dbReference type="GO" id="GO:0061709">
    <property type="term" value="P:reticulophagy"/>
    <property type="evidence" value="ECO:0007669"/>
    <property type="project" value="TreeGrafter"/>
</dbReference>
<evidence type="ECO:0000313" key="14">
    <source>
        <dbReference type="EMBL" id="SSX21377.1"/>
    </source>
</evidence>
<evidence type="ECO:0000256" key="4">
    <source>
        <dbReference type="ARBA" id="ARBA00018070"/>
    </source>
</evidence>
<feature type="compositionally biased region" description="Basic residues" evidence="12">
    <location>
        <begin position="2121"/>
        <end position="2135"/>
    </location>
</feature>
<evidence type="ECO:0000256" key="10">
    <source>
        <dbReference type="ARBA" id="ARBA00024479"/>
    </source>
</evidence>
<comment type="similarity">
    <text evidence="3">Belongs to the ATG2 family.</text>
</comment>
<reference evidence="14" key="2">
    <citation type="submission" date="2018-07" db="EMBL/GenBank/DDBJ databases">
        <authorList>
            <person name="Quirk P.G."/>
            <person name="Krulwich T.A."/>
        </authorList>
    </citation>
    <scope>NUCLEOTIDE SEQUENCE</scope>
</reference>
<dbReference type="Pfam" id="PF13329">
    <property type="entry name" value="ATG2_CAD"/>
    <property type="match status" value="2"/>
</dbReference>
<protein>
    <recommendedName>
        <fullName evidence="4">Autophagy-related protein 2</fullName>
    </recommendedName>
</protein>
<feature type="compositionally biased region" description="Basic and acidic residues" evidence="12">
    <location>
        <begin position="211"/>
        <end position="220"/>
    </location>
</feature>